<dbReference type="Proteomes" id="UP000051311">
    <property type="component" value="Unassembled WGS sequence"/>
</dbReference>
<keyword evidence="2" id="KW-1003">Cell membrane</keyword>
<dbReference type="PATRIC" id="fig|1423748.3.peg.1947"/>
<dbReference type="GO" id="GO:0005886">
    <property type="term" value="C:plasma membrane"/>
    <property type="evidence" value="ECO:0007669"/>
    <property type="project" value="UniProtKB-SubCell"/>
</dbReference>
<evidence type="ECO:0000256" key="1">
    <source>
        <dbReference type="ARBA" id="ARBA00004651"/>
    </source>
</evidence>
<evidence type="ECO:0000256" key="2">
    <source>
        <dbReference type="ARBA" id="ARBA00022475"/>
    </source>
</evidence>
<organism evidence="8 9">
    <name type="scientific">Lactobacillus gallinarum DSM 10532 = JCM 2011</name>
    <dbReference type="NCBI Taxonomy" id="1423748"/>
    <lineage>
        <taxon>Bacteria</taxon>
        <taxon>Bacillati</taxon>
        <taxon>Bacillota</taxon>
        <taxon>Bacilli</taxon>
        <taxon>Lactobacillales</taxon>
        <taxon>Lactobacillaceae</taxon>
        <taxon>Lactobacillus</taxon>
    </lineage>
</organism>
<comment type="caution">
    <text evidence="8">The sequence shown here is derived from an EMBL/GenBank/DDBJ whole genome shotgun (WGS) entry which is preliminary data.</text>
</comment>
<feature type="domain" description="ABC3 transporter permease C-terminal" evidence="7">
    <location>
        <begin position="182"/>
        <end position="305"/>
    </location>
</feature>
<dbReference type="EMBL" id="AZEL01000056">
    <property type="protein sequence ID" value="KRL20634.1"/>
    <property type="molecule type" value="Genomic_DNA"/>
</dbReference>
<evidence type="ECO:0000256" key="6">
    <source>
        <dbReference type="SAM" id="Phobius"/>
    </source>
</evidence>
<keyword evidence="5 6" id="KW-0472">Membrane</keyword>
<feature type="transmembrane region" description="Helical" evidence="6">
    <location>
        <begin position="273"/>
        <end position="298"/>
    </location>
</feature>
<sequence>MLKNKYHIGEKISFVKPGILKNKTYKIVGFVKSSEFLDKTQFGQTNIGNGRLIGFAVTTHNAFASPVYQVSRVTFKNIANLSPFSVTYRNRVYHDQNKLQKALNKNRQDKYDKYVQLYQKQYQKKAAEQLIKKGIPITPEQIEVPKNKIQIDYPSYTINSREESQGYSSYRADSERVEVLANVFPVFLFAVAALVSLTTMMRFVEEERTNIGTFKALGYSNASIAFKFLLYSTSAAILGVILGASLGYTFLPNMIIKAYLASSTLGSDYQLNFAWWPLLISLIIALLATTAVSMLTLYQTLKEKPAALLLPKPPKNGSRILLEHIPWLWKHMSFSAKVTARNIFRYKSRMLMTIFGVAGCTGLLGMGFGIRDSLQGIGNIQYSAVQKNDIIALKSKHVTKKEQHELDSIFKEKDITQTNAVQYQQLTKHLNQSGSTENIMMITPESAANFRK</sequence>
<name>A0A0R1NT28_9LACO</name>
<evidence type="ECO:0000256" key="3">
    <source>
        <dbReference type="ARBA" id="ARBA00022692"/>
    </source>
</evidence>
<keyword evidence="4 6" id="KW-1133">Transmembrane helix</keyword>
<evidence type="ECO:0000313" key="8">
    <source>
        <dbReference type="EMBL" id="KRL20634.1"/>
    </source>
</evidence>
<protein>
    <submittedName>
        <fullName evidence="8">ABC superfamily ATP binding cassette transporter, membrane protein</fullName>
    </submittedName>
</protein>
<dbReference type="STRING" id="1423748.FC37_GL001875"/>
<dbReference type="AlphaFoldDB" id="A0A0R1NT28"/>
<feature type="transmembrane region" description="Helical" evidence="6">
    <location>
        <begin position="225"/>
        <end position="251"/>
    </location>
</feature>
<keyword evidence="3 6" id="KW-0812">Transmembrane</keyword>
<dbReference type="eggNOG" id="COG0577">
    <property type="taxonomic scope" value="Bacteria"/>
</dbReference>
<evidence type="ECO:0000256" key="4">
    <source>
        <dbReference type="ARBA" id="ARBA00022989"/>
    </source>
</evidence>
<feature type="transmembrane region" description="Helical" evidence="6">
    <location>
        <begin position="350"/>
        <end position="370"/>
    </location>
</feature>
<dbReference type="InterPro" id="IPR003838">
    <property type="entry name" value="ABC3_permease_C"/>
</dbReference>
<proteinExistence type="predicted"/>
<dbReference type="Pfam" id="PF02687">
    <property type="entry name" value="FtsX"/>
    <property type="match status" value="1"/>
</dbReference>
<dbReference type="PANTHER" id="PTHR30287:SF1">
    <property type="entry name" value="INNER MEMBRANE PROTEIN"/>
    <property type="match status" value="1"/>
</dbReference>
<accession>A0A0R1NT28</accession>
<evidence type="ECO:0000256" key="5">
    <source>
        <dbReference type="ARBA" id="ARBA00023136"/>
    </source>
</evidence>
<feature type="transmembrane region" description="Helical" evidence="6">
    <location>
        <begin position="183"/>
        <end position="204"/>
    </location>
</feature>
<comment type="subcellular location">
    <subcellularLocation>
        <location evidence="1">Cell membrane</location>
        <topology evidence="1">Multi-pass membrane protein</topology>
    </subcellularLocation>
</comment>
<gene>
    <name evidence="8" type="ORF">FC37_GL001875</name>
</gene>
<evidence type="ECO:0000259" key="7">
    <source>
        <dbReference type="Pfam" id="PF02687"/>
    </source>
</evidence>
<evidence type="ECO:0000313" key="9">
    <source>
        <dbReference type="Proteomes" id="UP000051311"/>
    </source>
</evidence>
<dbReference type="PANTHER" id="PTHR30287">
    <property type="entry name" value="MEMBRANE COMPONENT OF PREDICTED ABC SUPERFAMILY METABOLITE UPTAKE TRANSPORTER"/>
    <property type="match status" value="1"/>
</dbReference>
<reference evidence="8 9" key="1">
    <citation type="journal article" date="2015" name="Genome Announc.">
        <title>Expanding the biotechnology potential of lactobacilli through comparative genomics of 213 strains and associated genera.</title>
        <authorList>
            <person name="Sun Z."/>
            <person name="Harris H.M."/>
            <person name="McCann A."/>
            <person name="Guo C."/>
            <person name="Argimon S."/>
            <person name="Zhang W."/>
            <person name="Yang X."/>
            <person name="Jeffery I.B."/>
            <person name="Cooney J.C."/>
            <person name="Kagawa T.F."/>
            <person name="Liu W."/>
            <person name="Song Y."/>
            <person name="Salvetti E."/>
            <person name="Wrobel A."/>
            <person name="Rasinkangas P."/>
            <person name="Parkhill J."/>
            <person name="Rea M.C."/>
            <person name="O'Sullivan O."/>
            <person name="Ritari J."/>
            <person name="Douillard F.P."/>
            <person name="Paul Ross R."/>
            <person name="Yang R."/>
            <person name="Briner A.E."/>
            <person name="Felis G.E."/>
            <person name="de Vos W.M."/>
            <person name="Barrangou R."/>
            <person name="Klaenhammer T.R."/>
            <person name="Caufield P.W."/>
            <person name="Cui Y."/>
            <person name="Zhang H."/>
            <person name="O'Toole P.W."/>
        </authorList>
    </citation>
    <scope>NUCLEOTIDE SEQUENCE [LARGE SCALE GENOMIC DNA]</scope>
    <source>
        <strain evidence="8 9">DSM 10532</strain>
    </source>
</reference>
<dbReference type="InterPro" id="IPR038766">
    <property type="entry name" value="Membrane_comp_ABC_pdt"/>
</dbReference>